<dbReference type="InterPro" id="IPR000515">
    <property type="entry name" value="MetI-like"/>
</dbReference>
<evidence type="ECO:0000259" key="9">
    <source>
        <dbReference type="PROSITE" id="PS50928"/>
    </source>
</evidence>
<dbReference type="GO" id="GO:0043190">
    <property type="term" value="C:ATP-binding cassette (ABC) transporter complex"/>
    <property type="evidence" value="ECO:0007669"/>
    <property type="project" value="InterPro"/>
</dbReference>
<evidence type="ECO:0000256" key="2">
    <source>
        <dbReference type="ARBA" id="ARBA00022448"/>
    </source>
</evidence>
<dbReference type="Pfam" id="PF00528">
    <property type="entry name" value="BPD_transp_1"/>
    <property type="match status" value="1"/>
</dbReference>
<dbReference type="GO" id="GO:0006865">
    <property type="term" value="P:amino acid transport"/>
    <property type="evidence" value="ECO:0007669"/>
    <property type="project" value="UniProtKB-KW"/>
</dbReference>
<accession>A0A7W1WRC1</accession>
<dbReference type="NCBIfam" id="TIGR03004">
    <property type="entry name" value="ectoine_ehuC"/>
    <property type="match status" value="1"/>
</dbReference>
<dbReference type="PROSITE" id="PS50928">
    <property type="entry name" value="ABC_TM1"/>
    <property type="match status" value="1"/>
</dbReference>
<evidence type="ECO:0000256" key="6">
    <source>
        <dbReference type="ARBA" id="ARBA00022989"/>
    </source>
</evidence>
<comment type="caution">
    <text evidence="10">The sequence shown here is derived from an EMBL/GenBank/DDBJ whole genome shotgun (WGS) entry which is preliminary data.</text>
</comment>
<keyword evidence="11" id="KW-1185">Reference proteome</keyword>
<dbReference type="RefSeq" id="WP_181751897.1">
    <property type="nucleotide sequence ID" value="NZ_JACEIQ010000009.1"/>
</dbReference>
<feature type="transmembrane region" description="Helical" evidence="8">
    <location>
        <begin position="56"/>
        <end position="77"/>
    </location>
</feature>
<keyword evidence="4 8" id="KW-0812">Transmembrane</keyword>
<dbReference type="InterPro" id="IPR035906">
    <property type="entry name" value="MetI-like_sf"/>
</dbReference>
<dbReference type="Gene3D" id="1.10.3720.10">
    <property type="entry name" value="MetI-like"/>
    <property type="match status" value="1"/>
</dbReference>
<dbReference type="PANTHER" id="PTHR30614:SF0">
    <property type="entry name" value="L-CYSTINE TRANSPORT SYSTEM PERMEASE PROTEIN TCYL"/>
    <property type="match status" value="1"/>
</dbReference>
<dbReference type="PANTHER" id="PTHR30614">
    <property type="entry name" value="MEMBRANE COMPONENT OF AMINO ACID ABC TRANSPORTER"/>
    <property type="match status" value="1"/>
</dbReference>
<protein>
    <submittedName>
        <fullName evidence="10">Ectoine/hydroxyectoine ABC transporter permease subunit EhuC</fullName>
    </submittedName>
</protein>
<keyword evidence="2 8" id="KW-0813">Transport</keyword>
<dbReference type="InterPro" id="IPR043429">
    <property type="entry name" value="ArtM/GltK/GlnP/TcyL/YhdX-like"/>
</dbReference>
<evidence type="ECO:0000256" key="1">
    <source>
        <dbReference type="ARBA" id="ARBA00004651"/>
    </source>
</evidence>
<dbReference type="GO" id="GO:0022857">
    <property type="term" value="F:transmembrane transporter activity"/>
    <property type="evidence" value="ECO:0007669"/>
    <property type="project" value="InterPro"/>
</dbReference>
<dbReference type="InterPro" id="IPR014342">
    <property type="entry name" value="Ectoine_EhuC"/>
</dbReference>
<dbReference type="EMBL" id="JACEIQ010000009">
    <property type="protein sequence ID" value="MBA4494650.1"/>
    <property type="molecule type" value="Genomic_DNA"/>
</dbReference>
<keyword evidence="3" id="KW-1003">Cell membrane</keyword>
<feature type="domain" description="ABC transmembrane type-1" evidence="9">
    <location>
        <begin position="18"/>
        <end position="205"/>
    </location>
</feature>
<reference evidence="10 11" key="1">
    <citation type="submission" date="2020-07" db="EMBL/GenBank/DDBJ databases">
        <authorList>
            <person name="Feng H."/>
        </authorList>
    </citation>
    <scope>NUCLEOTIDE SEQUENCE [LARGE SCALE GENOMIC DNA]</scope>
    <source>
        <strain evidence="11">s-10</strain>
    </source>
</reference>
<evidence type="ECO:0000256" key="4">
    <source>
        <dbReference type="ARBA" id="ARBA00022692"/>
    </source>
</evidence>
<sequence length="219" mass="24282">MVSIGVYEKILPRLLEGLGVTVQLTIYSAVLAFVIALAVGFARLSKFKVVRFLSGIYVEFFRGTSLLVQLFWLYFVLPQLGISLPADLTGLLALGLNYGAYSSEIVRSSILSIPRGQTEAAIALNMTPGQRMRSVILPQAFRIMLPSFGNQLIELLKGTSLVSLITISDMTFAATTLRTDMNQYTPEIFGLLLILYFVIAYPLTLGVRWFERRLSTGRS</sequence>
<evidence type="ECO:0000256" key="3">
    <source>
        <dbReference type="ARBA" id="ARBA00022475"/>
    </source>
</evidence>
<dbReference type="NCBIfam" id="TIGR01726">
    <property type="entry name" value="HEQRo_perm_3TM"/>
    <property type="match status" value="1"/>
</dbReference>
<evidence type="ECO:0000256" key="7">
    <source>
        <dbReference type="ARBA" id="ARBA00023136"/>
    </source>
</evidence>
<evidence type="ECO:0000313" key="11">
    <source>
        <dbReference type="Proteomes" id="UP000535491"/>
    </source>
</evidence>
<dbReference type="CDD" id="cd06261">
    <property type="entry name" value="TM_PBP2"/>
    <property type="match status" value="1"/>
</dbReference>
<dbReference type="Proteomes" id="UP000535491">
    <property type="component" value="Unassembled WGS sequence"/>
</dbReference>
<evidence type="ECO:0000256" key="8">
    <source>
        <dbReference type="RuleBase" id="RU363032"/>
    </source>
</evidence>
<dbReference type="SUPFAM" id="SSF161098">
    <property type="entry name" value="MetI-like"/>
    <property type="match status" value="1"/>
</dbReference>
<keyword evidence="7 8" id="KW-0472">Membrane</keyword>
<feature type="transmembrane region" description="Helical" evidence="8">
    <location>
        <begin position="20"/>
        <end position="44"/>
    </location>
</feature>
<organism evidence="10 11">
    <name type="scientific">Paenactinomyces guangxiensis</name>
    <dbReference type="NCBI Taxonomy" id="1490290"/>
    <lineage>
        <taxon>Bacteria</taxon>
        <taxon>Bacillati</taxon>
        <taxon>Bacillota</taxon>
        <taxon>Bacilli</taxon>
        <taxon>Bacillales</taxon>
        <taxon>Thermoactinomycetaceae</taxon>
        <taxon>Paenactinomyces</taxon>
    </lineage>
</organism>
<evidence type="ECO:0000313" key="10">
    <source>
        <dbReference type="EMBL" id="MBA4494650.1"/>
    </source>
</evidence>
<keyword evidence="5" id="KW-0029">Amino-acid transport</keyword>
<dbReference type="FunFam" id="1.10.3720.10:FF:000006">
    <property type="entry name" value="Glutamate/aspartate ABC transporter, permease protein GltK"/>
    <property type="match status" value="1"/>
</dbReference>
<evidence type="ECO:0000256" key="5">
    <source>
        <dbReference type="ARBA" id="ARBA00022970"/>
    </source>
</evidence>
<gene>
    <name evidence="10" type="primary">ehuC</name>
    <name evidence="10" type="ORF">H1191_10065</name>
</gene>
<proteinExistence type="inferred from homology"/>
<comment type="subcellular location">
    <subcellularLocation>
        <location evidence="1 8">Cell membrane</location>
        <topology evidence="1 8">Multi-pass membrane protein</topology>
    </subcellularLocation>
</comment>
<comment type="similarity">
    <text evidence="8">Belongs to the binding-protein-dependent transport system permease family.</text>
</comment>
<keyword evidence="6 8" id="KW-1133">Transmembrane helix</keyword>
<dbReference type="InterPro" id="IPR010065">
    <property type="entry name" value="AA_ABC_transptr_permease_3TM"/>
</dbReference>
<feature type="transmembrane region" description="Helical" evidence="8">
    <location>
        <begin position="188"/>
        <end position="210"/>
    </location>
</feature>
<name>A0A7W1WRC1_9BACL</name>
<dbReference type="AlphaFoldDB" id="A0A7W1WRC1"/>